<dbReference type="GO" id="GO:0005464">
    <property type="term" value="F:UDP-xylose transmembrane transporter activity"/>
    <property type="evidence" value="ECO:0007669"/>
    <property type="project" value="TreeGrafter"/>
</dbReference>
<evidence type="ECO:0000256" key="1">
    <source>
        <dbReference type="ARBA" id="ARBA00004127"/>
    </source>
</evidence>
<gene>
    <name evidence="10" type="primary">slc35b4</name>
    <name evidence="10" type="ORF">NPIL_602281</name>
</gene>
<feature type="transmembrane region" description="Helical" evidence="8">
    <location>
        <begin position="65"/>
        <end position="85"/>
    </location>
</feature>
<proteinExistence type="inferred from homology"/>
<evidence type="ECO:0000256" key="6">
    <source>
        <dbReference type="ARBA" id="ARBA00022989"/>
    </source>
</evidence>
<name>A0A8X6NGW5_NEPPI</name>
<dbReference type="Pfam" id="PF08449">
    <property type="entry name" value="UAA"/>
    <property type="match status" value="1"/>
</dbReference>
<evidence type="ECO:0000256" key="9">
    <source>
        <dbReference type="SAM" id="SignalP"/>
    </source>
</evidence>
<keyword evidence="7 8" id="KW-0472">Membrane</keyword>
<sequence>MAILFVVLAIISCCSNVVLLEILMKEIPGCGNVITFSQFLFIALIGFIFTSKFGFVKPTVPIKNYILLVAMFFAVSVSNNCALNFDIPMPLHMIFKSGSLVTSMLLGMLILKKRYSVLKYISVLLVSVGIFIATFASKKVKMNELEYTSGDQLWIGISLLSFSLLLSAGLGIYQETIYKRYGKHPLEMLFYSHALALPGFIMLSGDIGYFIPLFSKSDIIHVLAVVSIPKLWLCLIGNVITQYICARSVFTIASKYSSLTVTMIITCRKFISLIFSIIYFNNPFTLTHWFGTFLVFAGTLCFTDIGSFKYQKTKKVQ</sequence>
<dbReference type="InterPro" id="IPR013657">
    <property type="entry name" value="SCL35B1-4/HUT1"/>
</dbReference>
<comment type="caution">
    <text evidence="10">The sequence shown here is derived from an EMBL/GenBank/DDBJ whole genome shotgun (WGS) entry which is preliminary data.</text>
</comment>
<feature type="signal peptide" evidence="9">
    <location>
        <begin position="1"/>
        <end position="20"/>
    </location>
</feature>
<feature type="transmembrane region" description="Helical" evidence="8">
    <location>
        <begin position="286"/>
        <end position="305"/>
    </location>
</feature>
<keyword evidence="6 8" id="KW-1133">Transmembrane helix</keyword>
<comment type="similarity">
    <text evidence="2">Belongs to the nucleotide-sugar transporter family. SLC35B subfamily.</text>
</comment>
<reference evidence="10" key="1">
    <citation type="submission" date="2020-08" db="EMBL/GenBank/DDBJ databases">
        <title>Multicomponent nature underlies the extraordinary mechanical properties of spider dragline silk.</title>
        <authorList>
            <person name="Kono N."/>
            <person name="Nakamura H."/>
            <person name="Mori M."/>
            <person name="Yoshida Y."/>
            <person name="Ohtoshi R."/>
            <person name="Malay A.D."/>
            <person name="Moran D.A.P."/>
            <person name="Tomita M."/>
            <person name="Numata K."/>
            <person name="Arakawa K."/>
        </authorList>
    </citation>
    <scope>NUCLEOTIDE SEQUENCE</scope>
</reference>
<keyword evidence="9" id="KW-0732">Signal</keyword>
<comment type="subcellular location">
    <subcellularLocation>
        <location evidence="1">Endomembrane system</location>
        <topology evidence="1">Multi-pass membrane protein</topology>
    </subcellularLocation>
</comment>
<feature type="chain" id="PRO_5036445370" evidence="9">
    <location>
        <begin position="21"/>
        <end position="317"/>
    </location>
</feature>
<evidence type="ECO:0000313" key="11">
    <source>
        <dbReference type="Proteomes" id="UP000887013"/>
    </source>
</evidence>
<keyword evidence="11" id="KW-1185">Reference proteome</keyword>
<evidence type="ECO:0000256" key="3">
    <source>
        <dbReference type="ARBA" id="ARBA00022448"/>
    </source>
</evidence>
<evidence type="ECO:0000313" key="10">
    <source>
        <dbReference type="EMBL" id="GFT14542.1"/>
    </source>
</evidence>
<dbReference type="GO" id="GO:0005789">
    <property type="term" value="C:endoplasmic reticulum membrane"/>
    <property type="evidence" value="ECO:0007669"/>
    <property type="project" value="TreeGrafter"/>
</dbReference>
<evidence type="ECO:0000256" key="7">
    <source>
        <dbReference type="ARBA" id="ARBA00023136"/>
    </source>
</evidence>
<dbReference type="InterPro" id="IPR037185">
    <property type="entry name" value="EmrE-like"/>
</dbReference>
<evidence type="ECO:0000256" key="5">
    <source>
        <dbReference type="ARBA" id="ARBA00022692"/>
    </source>
</evidence>
<keyword evidence="4" id="KW-0762">Sugar transport</keyword>
<evidence type="ECO:0000256" key="4">
    <source>
        <dbReference type="ARBA" id="ARBA00022597"/>
    </source>
</evidence>
<dbReference type="Proteomes" id="UP000887013">
    <property type="component" value="Unassembled WGS sequence"/>
</dbReference>
<keyword evidence="5 8" id="KW-0812">Transmembrane</keyword>
<dbReference type="OrthoDB" id="999962at2759"/>
<protein>
    <submittedName>
        <fullName evidence="10">UDP-xylose and UDP-N-acetylglucosamine transporter</fullName>
    </submittedName>
</protein>
<feature type="transmembrane region" description="Helical" evidence="8">
    <location>
        <begin position="118"/>
        <end position="137"/>
    </location>
</feature>
<feature type="transmembrane region" description="Helical" evidence="8">
    <location>
        <begin position="256"/>
        <end position="280"/>
    </location>
</feature>
<dbReference type="EMBL" id="BMAW01104451">
    <property type="protein sequence ID" value="GFT14542.1"/>
    <property type="molecule type" value="Genomic_DNA"/>
</dbReference>
<feature type="transmembrane region" description="Helical" evidence="8">
    <location>
        <begin position="153"/>
        <end position="173"/>
    </location>
</feature>
<dbReference type="SUPFAM" id="SSF103481">
    <property type="entry name" value="Multidrug resistance efflux transporter EmrE"/>
    <property type="match status" value="1"/>
</dbReference>
<feature type="transmembrane region" description="Helical" evidence="8">
    <location>
        <begin position="194"/>
        <end position="214"/>
    </location>
</feature>
<accession>A0A8X6NGW5</accession>
<dbReference type="GO" id="GO:0005462">
    <property type="term" value="F:UDP-N-acetylglucosamine transmembrane transporter activity"/>
    <property type="evidence" value="ECO:0007669"/>
    <property type="project" value="TreeGrafter"/>
</dbReference>
<dbReference type="GO" id="GO:0000139">
    <property type="term" value="C:Golgi membrane"/>
    <property type="evidence" value="ECO:0007669"/>
    <property type="project" value="TreeGrafter"/>
</dbReference>
<organism evidence="10 11">
    <name type="scientific">Nephila pilipes</name>
    <name type="common">Giant wood spider</name>
    <name type="synonym">Nephila maculata</name>
    <dbReference type="NCBI Taxonomy" id="299642"/>
    <lineage>
        <taxon>Eukaryota</taxon>
        <taxon>Metazoa</taxon>
        <taxon>Ecdysozoa</taxon>
        <taxon>Arthropoda</taxon>
        <taxon>Chelicerata</taxon>
        <taxon>Arachnida</taxon>
        <taxon>Araneae</taxon>
        <taxon>Araneomorphae</taxon>
        <taxon>Entelegynae</taxon>
        <taxon>Araneoidea</taxon>
        <taxon>Nephilidae</taxon>
        <taxon>Nephila</taxon>
    </lineage>
</organism>
<dbReference type="PANTHER" id="PTHR10778">
    <property type="entry name" value="SOLUTE CARRIER FAMILY 35 MEMBER B"/>
    <property type="match status" value="1"/>
</dbReference>
<feature type="transmembrane region" description="Helical" evidence="8">
    <location>
        <begin position="36"/>
        <end position="53"/>
    </location>
</feature>
<evidence type="ECO:0000256" key="2">
    <source>
        <dbReference type="ARBA" id="ARBA00010694"/>
    </source>
</evidence>
<feature type="transmembrane region" description="Helical" evidence="8">
    <location>
        <begin position="220"/>
        <end position="244"/>
    </location>
</feature>
<feature type="transmembrane region" description="Helical" evidence="8">
    <location>
        <begin position="91"/>
        <end position="111"/>
    </location>
</feature>
<evidence type="ECO:0000256" key="8">
    <source>
        <dbReference type="SAM" id="Phobius"/>
    </source>
</evidence>
<dbReference type="PANTHER" id="PTHR10778:SF4">
    <property type="entry name" value="NUCLEOTIDE SUGAR TRANSPORTER SLC35B4"/>
    <property type="match status" value="1"/>
</dbReference>
<dbReference type="AlphaFoldDB" id="A0A8X6NGW5"/>
<keyword evidence="3" id="KW-0813">Transport</keyword>